<dbReference type="PANTHER" id="PTHR43132">
    <property type="entry name" value="ARSENICAL RESISTANCE OPERON REPRESSOR ARSR-RELATED"/>
    <property type="match status" value="1"/>
</dbReference>
<dbReference type="RefSeq" id="WP_015798590.1">
    <property type="nucleotide sequence ID" value="NC_013124.1"/>
</dbReference>
<dbReference type="PROSITE" id="PS50206">
    <property type="entry name" value="RHODANESE_3"/>
    <property type="match status" value="1"/>
</dbReference>
<dbReference type="HOGENOM" id="CLU_108527_0_0_11"/>
<dbReference type="InterPro" id="IPR036390">
    <property type="entry name" value="WH_DNA-bd_sf"/>
</dbReference>
<dbReference type="SUPFAM" id="SSF46785">
    <property type="entry name" value="Winged helix' DNA-binding domain"/>
    <property type="match status" value="1"/>
</dbReference>
<dbReference type="Proteomes" id="UP000000771">
    <property type="component" value="Chromosome"/>
</dbReference>
<dbReference type="InterPro" id="IPR001763">
    <property type="entry name" value="Rhodanese-like_dom"/>
</dbReference>
<evidence type="ECO:0000256" key="1">
    <source>
        <dbReference type="ARBA" id="ARBA00023015"/>
    </source>
</evidence>
<dbReference type="InterPro" id="IPR036873">
    <property type="entry name" value="Rhodanese-like_dom_sf"/>
</dbReference>
<dbReference type="SUPFAM" id="SSF52821">
    <property type="entry name" value="Rhodanese/Cell cycle control phosphatase"/>
    <property type="match status" value="1"/>
</dbReference>
<dbReference type="Gene3D" id="3.40.250.10">
    <property type="entry name" value="Rhodanese-like domain"/>
    <property type="match status" value="1"/>
</dbReference>
<dbReference type="Gene3D" id="1.10.10.10">
    <property type="entry name" value="Winged helix-like DNA-binding domain superfamily/Winged helix DNA-binding domain"/>
    <property type="match status" value="1"/>
</dbReference>
<dbReference type="CDD" id="cd00090">
    <property type="entry name" value="HTH_ARSR"/>
    <property type="match status" value="1"/>
</dbReference>
<dbReference type="GO" id="GO:0003700">
    <property type="term" value="F:DNA-binding transcription factor activity"/>
    <property type="evidence" value="ECO:0007669"/>
    <property type="project" value="InterPro"/>
</dbReference>
<keyword evidence="2" id="KW-0238">DNA-binding</keyword>
<reference evidence="6 7" key="1">
    <citation type="journal article" date="2009" name="Stand. Genomic Sci.">
        <title>Complete genome sequence of Acidimicrobium ferrooxidans type strain (ICP).</title>
        <authorList>
            <person name="Clum A."/>
            <person name="Nolan M."/>
            <person name="Lang E."/>
            <person name="Glavina Del Rio T."/>
            <person name="Tice H."/>
            <person name="Copeland A."/>
            <person name="Cheng J.F."/>
            <person name="Lucas S."/>
            <person name="Chen F."/>
            <person name="Bruce D."/>
            <person name="Goodwin L."/>
            <person name="Pitluck S."/>
            <person name="Ivanova N."/>
            <person name="Mavrommatis K."/>
            <person name="Mikhailova N."/>
            <person name="Pati A."/>
            <person name="Chen A."/>
            <person name="Palaniappan K."/>
            <person name="Goker M."/>
            <person name="Spring S."/>
            <person name="Land M."/>
            <person name="Hauser L."/>
            <person name="Chang Y.J."/>
            <person name="Jeffries C.C."/>
            <person name="Chain P."/>
            <person name="Bristow J."/>
            <person name="Eisen J.A."/>
            <person name="Markowitz V."/>
            <person name="Hugenholtz P."/>
            <person name="Kyrpides N.C."/>
            <person name="Klenk H.P."/>
            <person name="Lapidus A."/>
        </authorList>
    </citation>
    <scope>NUCLEOTIDE SEQUENCE [LARGE SCALE GENOMIC DNA]</scope>
    <source>
        <strain evidence="7">DSM 10331 / JCM 15462 / NBRC 103882 / ICP</strain>
    </source>
</reference>
<gene>
    <name evidence="6" type="ordered locus">Afer_1172</name>
</gene>
<dbReference type="EMBL" id="CP001631">
    <property type="protein sequence ID" value="ACU54104.1"/>
    <property type="molecule type" value="Genomic_DNA"/>
</dbReference>
<dbReference type="OrthoDB" id="3196337at2"/>
<accession>C7LZE6</accession>
<dbReference type="InterPro" id="IPR001845">
    <property type="entry name" value="HTH_ArsR_DNA-bd_dom"/>
</dbReference>
<proteinExistence type="predicted"/>
<protein>
    <submittedName>
        <fullName evidence="6">Transcriptional regulator, ArsR family</fullName>
    </submittedName>
</protein>
<organism evidence="6 7">
    <name type="scientific">Acidimicrobium ferrooxidans (strain DSM 10331 / JCM 15462 / NBRC 103882 / ICP)</name>
    <dbReference type="NCBI Taxonomy" id="525909"/>
    <lineage>
        <taxon>Bacteria</taxon>
        <taxon>Bacillati</taxon>
        <taxon>Actinomycetota</taxon>
        <taxon>Acidimicrobiia</taxon>
        <taxon>Acidimicrobiales</taxon>
        <taxon>Acidimicrobiaceae</taxon>
        <taxon>Acidimicrobium</taxon>
    </lineage>
</organism>
<dbReference type="SMART" id="SM00450">
    <property type="entry name" value="RHOD"/>
    <property type="match status" value="1"/>
</dbReference>
<name>C7LZE6_ACIFD</name>
<evidence type="ECO:0000256" key="2">
    <source>
        <dbReference type="ARBA" id="ARBA00023125"/>
    </source>
</evidence>
<feature type="domain" description="HTH arsR-type" evidence="5">
    <location>
        <begin position="12"/>
        <end position="106"/>
    </location>
</feature>
<dbReference type="Pfam" id="PF01022">
    <property type="entry name" value="HTH_5"/>
    <property type="match status" value="1"/>
</dbReference>
<dbReference type="Pfam" id="PF00581">
    <property type="entry name" value="Rhodanese"/>
    <property type="match status" value="1"/>
</dbReference>
<dbReference type="PANTHER" id="PTHR43132:SF8">
    <property type="entry name" value="HTH-TYPE TRANSCRIPTIONAL REGULATOR KMTR"/>
    <property type="match status" value="1"/>
</dbReference>
<dbReference type="InterPro" id="IPR051011">
    <property type="entry name" value="Metal_resp_trans_reg"/>
</dbReference>
<dbReference type="STRING" id="525909.Afer_1172"/>
<dbReference type="eggNOG" id="COG0607">
    <property type="taxonomic scope" value="Bacteria"/>
</dbReference>
<dbReference type="AlphaFoldDB" id="C7LZE6"/>
<evidence type="ECO:0000313" key="7">
    <source>
        <dbReference type="Proteomes" id="UP000000771"/>
    </source>
</evidence>
<evidence type="ECO:0000259" key="4">
    <source>
        <dbReference type="PROSITE" id="PS50206"/>
    </source>
</evidence>
<keyword evidence="1" id="KW-0805">Transcription regulation</keyword>
<sequence>MSDAPLESDHAVKVALFDRAAEVATALGSGRRLEIIDLLAQGERSVEEVARETHQSVQSASHHLRRLAIAHLVATRREGARVYYRLRSREVAELWLQLTRVSAQLDRDVEALAAAYLGPEELAGLRAADVIDRMADGSLVVLDVRPEEEWRAAHLPGAVPAPLVALREVPTRLAPGSEVIVYCRGPWCAYASIAVRWLRDRGIEARRLEDGFLGWLVDGRAVESGSTEVAEG</sequence>
<evidence type="ECO:0000256" key="3">
    <source>
        <dbReference type="ARBA" id="ARBA00023163"/>
    </source>
</evidence>
<dbReference type="GO" id="GO:0003677">
    <property type="term" value="F:DNA binding"/>
    <property type="evidence" value="ECO:0007669"/>
    <property type="project" value="UniProtKB-KW"/>
</dbReference>
<evidence type="ECO:0000259" key="5">
    <source>
        <dbReference type="PROSITE" id="PS50987"/>
    </source>
</evidence>
<dbReference type="PRINTS" id="PR00778">
    <property type="entry name" value="HTHARSR"/>
</dbReference>
<dbReference type="KEGG" id="afo:Afer_1172"/>
<evidence type="ECO:0000313" key="6">
    <source>
        <dbReference type="EMBL" id="ACU54104.1"/>
    </source>
</evidence>
<dbReference type="PROSITE" id="PS50987">
    <property type="entry name" value="HTH_ARSR_2"/>
    <property type="match status" value="1"/>
</dbReference>
<keyword evidence="3" id="KW-0804">Transcription</keyword>
<dbReference type="CDD" id="cd00158">
    <property type="entry name" value="RHOD"/>
    <property type="match status" value="1"/>
</dbReference>
<dbReference type="InterPro" id="IPR036388">
    <property type="entry name" value="WH-like_DNA-bd_sf"/>
</dbReference>
<dbReference type="eggNOG" id="COG0640">
    <property type="taxonomic scope" value="Bacteria"/>
</dbReference>
<dbReference type="SMART" id="SM00418">
    <property type="entry name" value="HTH_ARSR"/>
    <property type="match status" value="1"/>
</dbReference>
<keyword evidence="7" id="KW-1185">Reference proteome</keyword>
<dbReference type="InterPro" id="IPR011991">
    <property type="entry name" value="ArsR-like_HTH"/>
</dbReference>
<dbReference type="NCBIfam" id="NF033788">
    <property type="entry name" value="HTH_metalloreg"/>
    <property type="match status" value="1"/>
</dbReference>
<feature type="domain" description="Rhodanese" evidence="4">
    <location>
        <begin position="135"/>
        <end position="224"/>
    </location>
</feature>